<dbReference type="VEuPathDB" id="MicrosporidiaDB:AAJ76_7100015230"/>
<protein>
    <submittedName>
        <fullName evidence="1">Uncharacterized protein</fullName>
    </submittedName>
</protein>
<keyword evidence="2" id="KW-1185">Reference proteome</keyword>
<sequence length="304" mass="35680">MFIIFCCSSIFLCSKYNECLENPDECLKTVKKTYANMVKKNKDPSGFSYLLDNFGSKTGSEFIVFRKKNSENNEKKDKSAKDKQLVSKKAVKNISTCDHNYKFEISNIDVKNMNIKYVDQVSEIFFEILIKHSSFKRAYNILKSKRKVKKNLLKKDRYKSYVLNFIKNETVIANYSSVKFLRSLAFNSYRLIYELSFLGCYNNLNSDILLLYISIIKNIRVELDDICFLKVKQIFDPLKYNILINKVIFLYSTIKEKKKKACIMLPNVSKKFTLENHETLNFYSPRNLVNELSTSTNLLQNFEN</sequence>
<dbReference type="EMBL" id="JPQZ01000071">
    <property type="protein sequence ID" value="KKO74449.1"/>
    <property type="molecule type" value="Genomic_DNA"/>
</dbReference>
<dbReference type="RefSeq" id="XP_024330191.1">
    <property type="nucleotide sequence ID" value="XM_024476329.1"/>
</dbReference>
<reference evidence="1 2" key="1">
    <citation type="journal article" date="2015" name="Environ. Microbiol.">
        <title>Genome analyses suggest the presence of polyploidy and recent human-driven expansions in eight global populations of the honeybee pathogen Nosema ceranae.</title>
        <authorList>
            <person name="Pelin A."/>
            <person name="Selman M."/>
            <person name="Aris-Brosou S."/>
            <person name="Farinelli L."/>
            <person name="Corradi N."/>
        </authorList>
    </citation>
    <scope>NUCLEOTIDE SEQUENCE [LARGE SCALE GENOMIC DNA]</scope>
    <source>
        <strain evidence="1 2">PA08 1199</strain>
    </source>
</reference>
<dbReference type="Proteomes" id="UP000034350">
    <property type="component" value="Unassembled WGS sequence"/>
</dbReference>
<organism evidence="1 2">
    <name type="scientific">Vairimorpha ceranae</name>
    <dbReference type="NCBI Taxonomy" id="40302"/>
    <lineage>
        <taxon>Eukaryota</taxon>
        <taxon>Fungi</taxon>
        <taxon>Fungi incertae sedis</taxon>
        <taxon>Microsporidia</taxon>
        <taxon>Nosematidae</taxon>
        <taxon>Vairimorpha</taxon>
    </lineage>
</organism>
<evidence type="ECO:0000313" key="2">
    <source>
        <dbReference type="Proteomes" id="UP000034350"/>
    </source>
</evidence>
<gene>
    <name evidence="1" type="ORF">AAJ76_7100015230</name>
</gene>
<name>A0A0F9Z9E3_9MICR</name>
<dbReference type="GeneID" id="36321282"/>
<dbReference type="AlphaFoldDB" id="A0A0F9Z9E3"/>
<dbReference type="VEuPathDB" id="MicrosporidiaDB:NCER_100524"/>
<proteinExistence type="predicted"/>
<dbReference type="VEuPathDB" id="MicrosporidiaDB:G9O61_00g019210"/>
<accession>A0A0F9Z9E3</accession>
<comment type="caution">
    <text evidence="1">The sequence shown here is derived from an EMBL/GenBank/DDBJ whole genome shotgun (WGS) entry which is preliminary data.</text>
</comment>
<evidence type="ECO:0000313" key="1">
    <source>
        <dbReference type="EMBL" id="KKO74449.1"/>
    </source>
</evidence>